<name>A0A6I1MLN4_9CLOT</name>
<feature type="transmembrane region" description="Helical" evidence="1">
    <location>
        <begin position="328"/>
        <end position="348"/>
    </location>
</feature>
<dbReference type="EMBL" id="WHJC01000122">
    <property type="protein sequence ID" value="MPQ43914.1"/>
    <property type="molecule type" value="Genomic_DNA"/>
</dbReference>
<sequence>MNIKMYEFKKIFSSPVIVILTLLFLSFNLLNIFNSRYISNDFDVLNKIVNKVGFKIDNNMKENLKAYYEEEFNKLNEKYFSKYNKTYENITEAFNDNELYSKKELKDMEEVAIIQSYYYEILALEEKYDHLTIDELAKYSIEANNLKGKSKEVVERVYENFEERFHKLKENGEQHNLFISPKYKMHNFLFIDILRSCALEIAILIVLIVAHLINFEFENKTYHITYSSKRGRKLLIDKLCSSLVASLIVITLILGVTLAMYFITFDYSSLLNVPISTYFNWEYQLPLMSWFNISFIQYLLLTIGVIYACELIFLLVTFSISCFVKNTYLVFAIFFIIFGIVFLLPEAIGVNNILVFLTVFTPFNLIMMPSNLFSLSGILNDFKYYEVYTLIIWTIALIVLTYILIKRFKKQNLT</sequence>
<dbReference type="OrthoDB" id="2060782at2"/>
<reference evidence="2 3" key="1">
    <citation type="submission" date="2019-10" db="EMBL/GenBank/DDBJ databases">
        <title>The Genome Sequence of Clostridium tarantellae Isolated from Fish Brain.</title>
        <authorList>
            <person name="Bano L."/>
            <person name="Kiel M."/>
            <person name="Sales G."/>
            <person name="Doxey A.C."/>
            <person name="Mansfield M.J."/>
            <person name="Schiavone M."/>
            <person name="Rossetto O."/>
            <person name="Pirazzini M."/>
            <person name="Dobrindt U."/>
            <person name="Montecucco C."/>
        </authorList>
    </citation>
    <scope>NUCLEOTIDE SEQUENCE [LARGE SCALE GENOMIC DNA]</scope>
    <source>
        <strain evidence="2 3">DSM 3997</strain>
    </source>
</reference>
<gene>
    <name evidence="2" type="ORF">GBZ86_09095</name>
</gene>
<proteinExistence type="predicted"/>
<feature type="transmembrane region" description="Helical" evidence="1">
    <location>
        <begin position="193"/>
        <end position="213"/>
    </location>
</feature>
<comment type="caution">
    <text evidence="2">The sequence shown here is derived from an EMBL/GenBank/DDBJ whole genome shotgun (WGS) entry which is preliminary data.</text>
</comment>
<feature type="transmembrane region" description="Helical" evidence="1">
    <location>
        <begin position="295"/>
        <end position="316"/>
    </location>
</feature>
<feature type="transmembrane region" description="Helical" evidence="1">
    <location>
        <begin position="354"/>
        <end position="375"/>
    </location>
</feature>
<protein>
    <submittedName>
        <fullName evidence="2">Uncharacterized protein</fullName>
    </submittedName>
</protein>
<keyword evidence="1" id="KW-0472">Membrane</keyword>
<dbReference type="RefSeq" id="WP_152889918.1">
    <property type="nucleotide sequence ID" value="NZ_WHJC01000122.1"/>
</dbReference>
<organism evidence="2 3">
    <name type="scientific">Clostridium tarantellae</name>
    <dbReference type="NCBI Taxonomy" id="39493"/>
    <lineage>
        <taxon>Bacteria</taxon>
        <taxon>Bacillati</taxon>
        <taxon>Bacillota</taxon>
        <taxon>Clostridia</taxon>
        <taxon>Eubacteriales</taxon>
        <taxon>Clostridiaceae</taxon>
        <taxon>Clostridium</taxon>
    </lineage>
</organism>
<evidence type="ECO:0000313" key="2">
    <source>
        <dbReference type="EMBL" id="MPQ43914.1"/>
    </source>
</evidence>
<accession>A0A6I1MLN4</accession>
<dbReference type="Proteomes" id="UP000430345">
    <property type="component" value="Unassembled WGS sequence"/>
</dbReference>
<feature type="transmembrane region" description="Helical" evidence="1">
    <location>
        <begin position="387"/>
        <end position="405"/>
    </location>
</feature>
<keyword evidence="1" id="KW-1133">Transmembrane helix</keyword>
<feature type="transmembrane region" description="Helical" evidence="1">
    <location>
        <begin position="12"/>
        <end position="33"/>
    </location>
</feature>
<keyword evidence="3" id="KW-1185">Reference proteome</keyword>
<keyword evidence="1" id="KW-0812">Transmembrane</keyword>
<evidence type="ECO:0000313" key="3">
    <source>
        <dbReference type="Proteomes" id="UP000430345"/>
    </source>
</evidence>
<feature type="transmembrane region" description="Helical" evidence="1">
    <location>
        <begin position="234"/>
        <end position="263"/>
    </location>
</feature>
<dbReference type="AlphaFoldDB" id="A0A6I1MLN4"/>
<evidence type="ECO:0000256" key="1">
    <source>
        <dbReference type="SAM" id="Phobius"/>
    </source>
</evidence>